<dbReference type="NCBIfam" id="TIGR00257">
    <property type="entry name" value="IMPACT_YIGZ"/>
    <property type="match status" value="1"/>
</dbReference>
<name>A0A7W7RLJ1_9ACTN</name>
<reference evidence="5 6" key="1">
    <citation type="submission" date="2020-08" db="EMBL/GenBank/DDBJ databases">
        <title>Sequencing the genomes of 1000 actinobacteria strains.</title>
        <authorList>
            <person name="Klenk H.-P."/>
        </authorList>
    </citation>
    <scope>NUCLEOTIDE SEQUENCE [LARGE SCALE GENOMIC DNA]</scope>
    <source>
        <strain evidence="5 6">DSM 102030</strain>
    </source>
</reference>
<dbReference type="InterPro" id="IPR015796">
    <property type="entry name" value="Impact_YigZ-like"/>
</dbReference>
<dbReference type="Pfam" id="PF01205">
    <property type="entry name" value="Impact_N"/>
    <property type="match status" value="1"/>
</dbReference>
<dbReference type="InterPro" id="IPR035647">
    <property type="entry name" value="EFG_III/V"/>
</dbReference>
<evidence type="ECO:0000256" key="2">
    <source>
        <dbReference type="SAM" id="MobiDB-lite"/>
    </source>
</evidence>
<dbReference type="InterPro" id="IPR036956">
    <property type="entry name" value="Impact_N_sf"/>
</dbReference>
<gene>
    <name evidence="5" type="ORF">F4561_005025</name>
</gene>
<dbReference type="SUPFAM" id="SSF54211">
    <property type="entry name" value="Ribosomal protein S5 domain 2-like"/>
    <property type="match status" value="1"/>
</dbReference>
<dbReference type="RefSeq" id="WP_184582096.1">
    <property type="nucleotide sequence ID" value="NZ_JACHJT010000001.1"/>
</dbReference>
<dbReference type="GO" id="GO:0005737">
    <property type="term" value="C:cytoplasm"/>
    <property type="evidence" value="ECO:0007669"/>
    <property type="project" value="TreeGrafter"/>
</dbReference>
<dbReference type="InterPro" id="IPR023582">
    <property type="entry name" value="Impact"/>
</dbReference>
<dbReference type="Proteomes" id="UP000523007">
    <property type="component" value="Unassembled WGS sequence"/>
</dbReference>
<accession>A0A7W7RLJ1</accession>
<dbReference type="Gene3D" id="3.30.70.240">
    <property type="match status" value="1"/>
</dbReference>
<sequence>MRTIKRAAEVELDVKRSRFICAVERVADEEGARAFIAERRRRYWDATHNCTAYVTGAGGETQRSSDDGEPAGTAGVPMLEVLRRRELTGVAAVVTRYFGGTKLGAGGLVRAYGNAVSTAVERAGLLERRSRAVVGVLADYRQAGRLESELRDSRHQVRAVHYGADVEIEVAVAEPDLPEFRAWLAEVTGGDVLTQDRGTVTVEVEAAS</sequence>
<dbReference type="InterPro" id="IPR001498">
    <property type="entry name" value="Impact_N"/>
</dbReference>
<dbReference type="SUPFAM" id="SSF54980">
    <property type="entry name" value="EF-G C-terminal domain-like"/>
    <property type="match status" value="1"/>
</dbReference>
<evidence type="ECO:0000313" key="6">
    <source>
        <dbReference type="Proteomes" id="UP000523007"/>
    </source>
</evidence>
<evidence type="ECO:0000259" key="3">
    <source>
        <dbReference type="Pfam" id="PF01205"/>
    </source>
</evidence>
<proteinExistence type="inferred from homology"/>
<comment type="similarity">
    <text evidence="1">Belongs to the IMPACT family.</text>
</comment>
<dbReference type="Gene3D" id="3.30.230.30">
    <property type="entry name" value="Impact, N-terminal domain"/>
    <property type="match status" value="1"/>
</dbReference>
<feature type="region of interest" description="Disordered" evidence="2">
    <location>
        <begin position="56"/>
        <end position="75"/>
    </location>
</feature>
<dbReference type="EMBL" id="JACHJT010000001">
    <property type="protein sequence ID" value="MBB4934205.1"/>
    <property type="molecule type" value="Genomic_DNA"/>
</dbReference>
<dbReference type="GO" id="GO:0006446">
    <property type="term" value="P:regulation of translational initiation"/>
    <property type="evidence" value="ECO:0007669"/>
    <property type="project" value="TreeGrafter"/>
</dbReference>
<dbReference type="PANTHER" id="PTHR16301:SF20">
    <property type="entry name" value="IMPACT FAMILY MEMBER YIGZ"/>
    <property type="match status" value="1"/>
</dbReference>
<evidence type="ECO:0000313" key="5">
    <source>
        <dbReference type="EMBL" id="MBB4934205.1"/>
    </source>
</evidence>
<evidence type="ECO:0000259" key="4">
    <source>
        <dbReference type="Pfam" id="PF09186"/>
    </source>
</evidence>
<feature type="domain" description="Impact N-terminal" evidence="3">
    <location>
        <begin position="15"/>
        <end position="119"/>
    </location>
</feature>
<dbReference type="InterPro" id="IPR020568">
    <property type="entry name" value="Ribosomal_Su5_D2-typ_SF"/>
</dbReference>
<dbReference type="InterPro" id="IPR020569">
    <property type="entry name" value="UPF0029_Impact_CS"/>
</dbReference>
<comment type="caution">
    <text evidence="5">The sequence shown here is derived from an EMBL/GenBank/DDBJ whole genome shotgun (WGS) entry which is preliminary data.</text>
</comment>
<protein>
    <submittedName>
        <fullName evidence="5">Putative YigZ family protein</fullName>
    </submittedName>
</protein>
<dbReference type="PROSITE" id="PS00910">
    <property type="entry name" value="UPF0029"/>
    <property type="match status" value="1"/>
</dbReference>
<feature type="domain" description="UPF0029" evidence="4">
    <location>
        <begin position="138"/>
        <end position="190"/>
    </location>
</feature>
<dbReference type="Pfam" id="PF09186">
    <property type="entry name" value="DUF1949"/>
    <property type="match status" value="1"/>
</dbReference>
<dbReference type="InterPro" id="IPR015269">
    <property type="entry name" value="UPF0029_Impact_C"/>
</dbReference>
<organism evidence="5 6">
    <name type="scientific">Lipingzhangella halophila</name>
    <dbReference type="NCBI Taxonomy" id="1783352"/>
    <lineage>
        <taxon>Bacteria</taxon>
        <taxon>Bacillati</taxon>
        <taxon>Actinomycetota</taxon>
        <taxon>Actinomycetes</taxon>
        <taxon>Streptosporangiales</taxon>
        <taxon>Nocardiopsidaceae</taxon>
        <taxon>Lipingzhangella</taxon>
    </lineage>
</organism>
<dbReference type="AlphaFoldDB" id="A0A7W7RLJ1"/>
<dbReference type="PANTHER" id="PTHR16301">
    <property type="entry name" value="IMPACT-RELATED"/>
    <property type="match status" value="1"/>
</dbReference>
<keyword evidence="6" id="KW-1185">Reference proteome</keyword>
<evidence type="ECO:0000256" key="1">
    <source>
        <dbReference type="ARBA" id="ARBA00007665"/>
    </source>
</evidence>